<name>A0ABU5BW84_9GAMM</name>
<comment type="caution">
    <text evidence="1">The sequence shown here is derived from an EMBL/GenBank/DDBJ whole genome shotgun (WGS) entry which is preliminary data.</text>
</comment>
<sequence>MRQILMSEPGEFKRKNDSDHVRSVAVKMLAKLIKKTDKSDDTEVVVSNKAIQRTSR</sequence>
<keyword evidence="2" id="KW-1185">Reference proteome</keyword>
<dbReference type="EMBL" id="JAVRDO010000004">
    <property type="protein sequence ID" value="MDX9687040.1"/>
    <property type="molecule type" value="Genomic_DNA"/>
</dbReference>
<evidence type="ECO:0008006" key="3">
    <source>
        <dbReference type="Google" id="ProtNLM"/>
    </source>
</evidence>
<protein>
    <recommendedName>
        <fullName evidence="3">HEAT repeat-containing protein</fullName>
    </recommendedName>
</protein>
<evidence type="ECO:0000313" key="1">
    <source>
        <dbReference type="EMBL" id="MDX9687040.1"/>
    </source>
</evidence>
<evidence type="ECO:0000313" key="2">
    <source>
        <dbReference type="Proteomes" id="UP001281217"/>
    </source>
</evidence>
<reference evidence="2" key="1">
    <citation type="submission" date="2023-07" db="EMBL/GenBank/DDBJ databases">
        <authorList>
            <person name="de Witt J."/>
        </authorList>
    </citation>
    <scope>NUCLEOTIDE SEQUENCE [LARGE SCALE GENOMIC DNA]</scope>
    <source>
        <strain evidence="2">FZJ</strain>
    </source>
</reference>
<proteinExistence type="predicted"/>
<dbReference type="RefSeq" id="WP_320330964.1">
    <property type="nucleotide sequence ID" value="NZ_JAVRDO010000004.1"/>
</dbReference>
<accession>A0ABU5BW84</accession>
<gene>
    <name evidence="1" type="ORF">RED13_001461</name>
</gene>
<dbReference type="Proteomes" id="UP001281217">
    <property type="component" value="Unassembled WGS sequence"/>
</dbReference>
<organism evidence="1 2">
    <name type="scientific">Halopseudomonas formosensis</name>
    <dbReference type="NCBI Taxonomy" id="1002526"/>
    <lineage>
        <taxon>Bacteria</taxon>
        <taxon>Pseudomonadati</taxon>
        <taxon>Pseudomonadota</taxon>
        <taxon>Gammaproteobacteria</taxon>
        <taxon>Pseudomonadales</taxon>
        <taxon>Pseudomonadaceae</taxon>
        <taxon>Halopseudomonas</taxon>
    </lineage>
</organism>